<evidence type="ECO:0000259" key="1">
    <source>
        <dbReference type="PROSITE" id="PS50965"/>
    </source>
</evidence>
<dbReference type="AlphaFoldDB" id="A0A917WSH3"/>
<protein>
    <recommendedName>
        <fullName evidence="1">NERD domain-containing protein</fullName>
    </recommendedName>
</protein>
<dbReference type="PROSITE" id="PS50965">
    <property type="entry name" value="NERD"/>
    <property type="match status" value="1"/>
</dbReference>
<dbReference type="RefSeq" id="WP_117153298.1">
    <property type="nucleotide sequence ID" value="NZ_BMLG01000002.1"/>
</dbReference>
<dbReference type="OrthoDB" id="569879at2"/>
<feature type="domain" description="NERD" evidence="1">
    <location>
        <begin position="41"/>
        <end position="159"/>
    </location>
</feature>
<sequence>MIILPHQKTPTQIQLETLTPRLSTQDPLYPTLLEYLKREQSGFSGERSLDFYYKQLPKTPLLLHGLRLRDESSAYFQIDTLMFFQNFILIVEVKNYAGVLAYDVETGLLTREKENGKIDRFDDPIAQVQLQRYRLQRYLSFGNLPIYTLVVFSNPNCLLHILGQQPNMLLRERLPQRITELLTANKSINCKQSELLQIATQLKDAHEPSTVNIIEKFQINHSVIQSGVWCTSCKREYMIRKSRNWYCPSCRHRDPDASFKTLQEYKTLFGREITSNQAERFLNLDSRKIVKNILVRSNCKKVGENKGAKYIIP</sequence>
<evidence type="ECO:0000313" key="2">
    <source>
        <dbReference type="EMBL" id="GGM25138.1"/>
    </source>
</evidence>
<evidence type="ECO:0000313" key="3">
    <source>
        <dbReference type="Proteomes" id="UP000618460"/>
    </source>
</evidence>
<reference evidence="2" key="2">
    <citation type="submission" date="2020-09" db="EMBL/GenBank/DDBJ databases">
        <authorList>
            <person name="Sun Q."/>
            <person name="Zhou Y."/>
        </authorList>
    </citation>
    <scope>NUCLEOTIDE SEQUENCE</scope>
    <source>
        <strain evidence="2">CGMCC 1.6333</strain>
    </source>
</reference>
<accession>A0A917WSH3</accession>
<dbReference type="EMBL" id="BMLG01000002">
    <property type="protein sequence ID" value="GGM25138.1"/>
    <property type="molecule type" value="Genomic_DNA"/>
</dbReference>
<dbReference type="Pfam" id="PF08378">
    <property type="entry name" value="NERD"/>
    <property type="match status" value="1"/>
</dbReference>
<name>A0A917WSH3_9BACI</name>
<proteinExistence type="predicted"/>
<dbReference type="Proteomes" id="UP000618460">
    <property type="component" value="Unassembled WGS sequence"/>
</dbReference>
<organism evidence="2 3">
    <name type="scientific">Paraliobacillus quinghaiensis</name>
    <dbReference type="NCBI Taxonomy" id="470815"/>
    <lineage>
        <taxon>Bacteria</taxon>
        <taxon>Bacillati</taxon>
        <taxon>Bacillota</taxon>
        <taxon>Bacilli</taxon>
        <taxon>Bacillales</taxon>
        <taxon>Bacillaceae</taxon>
        <taxon>Paraliobacillus</taxon>
    </lineage>
</organism>
<reference evidence="2" key="1">
    <citation type="journal article" date="2014" name="Int. J. Syst. Evol. Microbiol.">
        <title>Complete genome sequence of Corynebacterium casei LMG S-19264T (=DSM 44701T), isolated from a smear-ripened cheese.</title>
        <authorList>
            <consortium name="US DOE Joint Genome Institute (JGI-PGF)"/>
            <person name="Walter F."/>
            <person name="Albersmeier A."/>
            <person name="Kalinowski J."/>
            <person name="Ruckert C."/>
        </authorList>
    </citation>
    <scope>NUCLEOTIDE SEQUENCE</scope>
    <source>
        <strain evidence="2">CGMCC 1.6333</strain>
    </source>
</reference>
<gene>
    <name evidence="2" type="ORF">GCM10011351_08520</name>
</gene>
<keyword evidence="3" id="KW-1185">Reference proteome</keyword>
<comment type="caution">
    <text evidence="2">The sequence shown here is derived from an EMBL/GenBank/DDBJ whole genome shotgun (WGS) entry which is preliminary data.</text>
</comment>
<dbReference type="InterPro" id="IPR011528">
    <property type="entry name" value="NERD"/>
</dbReference>